<sequence>MGPRYPLSDRLVVPDVLRGFAIFAMLVAHAAPLVPNRPGAVEFLRSSLNDVASPLFALVMGISAAIVIGRTPAAARTVKGTWIYLAQNTARGLILVLLGVWLATWGSWIAIVLAPLGFTLIVGAPIALLRSRWVAAIALVLAVVSAPIVSATTAAVAPWLYFSDPLTKLLIESFLTNPHYRVLNLLPFFLAGVVLLRHGFTRDRVLPIMLAIGVVAYAMRPILMRYGGDFDYFSGSYPDTLHDVGLVAAVYVAVVFLVSLTRNPLAAVVSAVFVPFRIIGTLALSIYVLQVAVVAWMAHPYPPEFGLVNYPLLALAIVVGVPAVGALWWYFLGDGPVERIMGFVTGRKTILGKRRVPTAA</sequence>
<dbReference type="Pfam" id="PF04235">
    <property type="entry name" value="DUF418"/>
    <property type="match status" value="1"/>
</dbReference>
<feature type="domain" description="DUF418" evidence="2">
    <location>
        <begin position="202"/>
        <end position="341"/>
    </location>
</feature>
<feature type="transmembrane region" description="Helical" evidence="1">
    <location>
        <begin position="108"/>
        <end position="129"/>
    </location>
</feature>
<evidence type="ECO:0000313" key="4">
    <source>
        <dbReference type="Proteomes" id="UP001500929"/>
    </source>
</evidence>
<keyword evidence="1" id="KW-1133">Transmembrane helix</keyword>
<keyword evidence="1" id="KW-0812">Transmembrane</keyword>
<keyword evidence="4" id="KW-1185">Reference proteome</keyword>
<feature type="transmembrane region" description="Helical" evidence="1">
    <location>
        <begin position="205"/>
        <end position="224"/>
    </location>
</feature>
<comment type="caution">
    <text evidence="3">The sequence shown here is derived from an EMBL/GenBank/DDBJ whole genome shotgun (WGS) entry which is preliminary data.</text>
</comment>
<organism evidence="3 4">
    <name type="scientific">Herbiconiux moechotypicola</name>
    <dbReference type="NCBI Taxonomy" id="637393"/>
    <lineage>
        <taxon>Bacteria</taxon>
        <taxon>Bacillati</taxon>
        <taxon>Actinomycetota</taxon>
        <taxon>Actinomycetes</taxon>
        <taxon>Micrococcales</taxon>
        <taxon>Microbacteriaceae</taxon>
        <taxon>Herbiconiux</taxon>
    </lineage>
</organism>
<feature type="transmembrane region" description="Helical" evidence="1">
    <location>
        <begin position="136"/>
        <end position="162"/>
    </location>
</feature>
<evidence type="ECO:0000256" key="1">
    <source>
        <dbReference type="SAM" id="Phobius"/>
    </source>
</evidence>
<feature type="transmembrane region" description="Helical" evidence="1">
    <location>
        <begin position="274"/>
        <end position="298"/>
    </location>
</feature>
<gene>
    <name evidence="3" type="ORF">GCM10009851_26200</name>
</gene>
<dbReference type="InterPro" id="IPR007349">
    <property type="entry name" value="DUF418"/>
</dbReference>
<feature type="transmembrane region" description="Helical" evidence="1">
    <location>
        <begin position="182"/>
        <end position="200"/>
    </location>
</feature>
<reference evidence="4" key="1">
    <citation type="journal article" date="2019" name="Int. J. Syst. Evol. Microbiol.">
        <title>The Global Catalogue of Microorganisms (GCM) 10K type strain sequencing project: providing services to taxonomists for standard genome sequencing and annotation.</title>
        <authorList>
            <consortium name="The Broad Institute Genomics Platform"/>
            <consortium name="The Broad Institute Genome Sequencing Center for Infectious Disease"/>
            <person name="Wu L."/>
            <person name="Ma J."/>
        </authorList>
    </citation>
    <scope>NUCLEOTIDE SEQUENCE [LARGE SCALE GENOMIC DNA]</scope>
    <source>
        <strain evidence="4">JCM 16117</strain>
    </source>
</reference>
<evidence type="ECO:0000259" key="2">
    <source>
        <dbReference type="Pfam" id="PF04235"/>
    </source>
</evidence>
<keyword evidence="1" id="KW-0472">Membrane</keyword>
<feature type="transmembrane region" description="Helical" evidence="1">
    <location>
        <begin position="12"/>
        <end position="31"/>
    </location>
</feature>
<accession>A0ABP5QLG9</accession>
<feature type="transmembrane region" description="Helical" evidence="1">
    <location>
        <begin position="81"/>
        <end position="102"/>
    </location>
</feature>
<protein>
    <recommendedName>
        <fullName evidence="2">DUF418 domain-containing protein</fullName>
    </recommendedName>
</protein>
<dbReference type="EMBL" id="BAAAQY010000007">
    <property type="protein sequence ID" value="GAA2239604.1"/>
    <property type="molecule type" value="Genomic_DNA"/>
</dbReference>
<feature type="transmembrane region" description="Helical" evidence="1">
    <location>
        <begin position="310"/>
        <end position="331"/>
    </location>
</feature>
<feature type="transmembrane region" description="Helical" evidence="1">
    <location>
        <begin position="51"/>
        <end position="69"/>
    </location>
</feature>
<dbReference type="Proteomes" id="UP001500929">
    <property type="component" value="Unassembled WGS sequence"/>
</dbReference>
<proteinExistence type="predicted"/>
<feature type="transmembrane region" description="Helical" evidence="1">
    <location>
        <begin position="244"/>
        <end position="262"/>
    </location>
</feature>
<dbReference type="RefSeq" id="WP_344444606.1">
    <property type="nucleotide sequence ID" value="NZ_BAAAQY010000007.1"/>
</dbReference>
<name>A0ABP5QLG9_9MICO</name>
<evidence type="ECO:0000313" key="3">
    <source>
        <dbReference type="EMBL" id="GAA2239604.1"/>
    </source>
</evidence>